<sequence>MAASEWRPADHIAARQVWPKKLPNFSGKPREWPKFHNHFVESTKGWKSALLDRHETLSKDGSTILLQLYGRPSLVVKDLVEKVRRTPAPRPEQLDELITFGLAVLHLCDHLTNAELAHYLSNPELLEELVEKLPVTRKLEWVRYSEKCPLPTLKEFGDFMDKLVGEACVVTKYTPTQKYISPRPTTHRTVHRSNVHDIAREPPRLTLGPNSTPCNFCKSTGHKLRQCEMFKNMQPTDRYRLANPDILAVFRDAANDTTACCTSRGQERPLNQHNYKPIELSWTANVKRREDLSQRVSLEISDLPDDQPEGGIPKILIGLENVDLMRPLEVRSGQPGEPIAVKTVLGWAIYGPHRTNDARIHSAIN</sequence>
<reference evidence="2" key="1">
    <citation type="submission" date="2013-03" db="EMBL/GenBank/DDBJ databases">
        <title>The Genome Sequence of Anopheles epiroticus epiroticus2.</title>
        <authorList>
            <consortium name="The Broad Institute Genomics Platform"/>
            <person name="Neafsey D.E."/>
            <person name="Howell P."/>
            <person name="Walker B."/>
            <person name="Young S.K."/>
            <person name="Zeng Q."/>
            <person name="Gargeya S."/>
            <person name="Fitzgerald M."/>
            <person name="Haas B."/>
            <person name="Abouelleil A."/>
            <person name="Allen A.W."/>
            <person name="Alvarado L."/>
            <person name="Arachchi H.M."/>
            <person name="Berlin A.M."/>
            <person name="Chapman S.B."/>
            <person name="Gainer-Dewar J."/>
            <person name="Goldberg J."/>
            <person name="Griggs A."/>
            <person name="Gujja S."/>
            <person name="Hansen M."/>
            <person name="Howarth C."/>
            <person name="Imamovic A."/>
            <person name="Ireland A."/>
            <person name="Larimer J."/>
            <person name="McCowan C."/>
            <person name="Murphy C."/>
            <person name="Pearson M."/>
            <person name="Poon T.W."/>
            <person name="Priest M."/>
            <person name="Roberts A."/>
            <person name="Saif S."/>
            <person name="Shea T."/>
            <person name="Sisk P."/>
            <person name="Sykes S."/>
            <person name="Wortman J."/>
            <person name="Nusbaum C."/>
            <person name="Birren B."/>
        </authorList>
    </citation>
    <scope>NUCLEOTIDE SEQUENCE [LARGE SCALE GENOMIC DNA]</scope>
    <source>
        <strain evidence="2">Epiroticus2</strain>
    </source>
</reference>
<dbReference type="STRING" id="199890.A0A182PX03"/>
<dbReference type="EnsemblMetazoa" id="AEPI011490-RA">
    <property type="protein sequence ID" value="AEPI011490-PA"/>
    <property type="gene ID" value="AEPI011490"/>
</dbReference>
<protein>
    <recommendedName>
        <fullName evidence="3">Peptidase aspartic putative domain-containing protein</fullName>
    </recommendedName>
</protein>
<dbReference type="PANTHER" id="PTHR47331">
    <property type="entry name" value="PHD-TYPE DOMAIN-CONTAINING PROTEIN"/>
    <property type="match status" value="1"/>
</dbReference>
<dbReference type="VEuPathDB" id="VectorBase:AEPI011490"/>
<organism evidence="1 2">
    <name type="scientific">Anopheles epiroticus</name>
    <dbReference type="NCBI Taxonomy" id="199890"/>
    <lineage>
        <taxon>Eukaryota</taxon>
        <taxon>Metazoa</taxon>
        <taxon>Ecdysozoa</taxon>
        <taxon>Arthropoda</taxon>
        <taxon>Hexapoda</taxon>
        <taxon>Insecta</taxon>
        <taxon>Pterygota</taxon>
        <taxon>Neoptera</taxon>
        <taxon>Endopterygota</taxon>
        <taxon>Diptera</taxon>
        <taxon>Nematocera</taxon>
        <taxon>Culicoidea</taxon>
        <taxon>Culicidae</taxon>
        <taxon>Anophelinae</taxon>
        <taxon>Anopheles</taxon>
    </lineage>
</organism>
<name>A0A182PX03_9DIPT</name>
<dbReference type="AlphaFoldDB" id="A0A182PX03"/>
<keyword evidence="2" id="KW-1185">Reference proteome</keyword>
<reference evidence="1" key="2">
    <citation type="submission" date="2020-05" db="UniProtKB">
        <authorList>
            <consortium name="EnsemblMetazoa"/>
        </authorList>
    </citation>
    <scope>IDENTIFICATION</scope>
    <source>
        <strain evidence="1">Epiroticus2</strain>
    </source>
</reference>
<evidence type="ECO:0000313" key="1">
    <source>
        <dbReference type="EnsemblMetazoa" id="AEPI011490-PA"/>
    </source>
</evidence>
<accession>A0A182PX03</accession>
<proteinExistence type="predicted"/>
<evidence type="ECO:0000313" key="2">
    <source>
        <dbReference type="Proteomes" id="UP000075885"/>
    </source>
</evidence>
<evidence type="ECO:0008006" key="3">
    <source>
        <dbReference type="Google" id="ProtNLM"/>
    </source>
</evidence>
<dbReference type="Proteomes" id="UP000075885">
    <property type="component" value="Unassembled WGS sequence"/>
</dbReference>